<keyword evidence="1" id="KW-0812">Transmembrane</keyword>
<evidence type="ECO:0000256" key="2">
    <source>
        <dbReference type="SAM" id="SignalP"/>
    </source>
</evidence>
<evidence type="ECO:0000313" key="4">
    <source>
        <dbReference type="Proteomes" id="UP001501011"/>
    </source>
</evidence>
<evidence type="ECO:0000313" key="3">
    <source>
        <dbReference type="EMBL" id="GAA4358151.1"/>
    </source>
</evidence>
<dbReference type="Proteomes" id="UP001501011">
    <property type="component" value="Unassembled WGS sequence"/>
</dbReference>
<name>A0ABP8IFZ5_9GAMM</name>
<feature type="signal peptide" evidence="2">
    <location>
        <begin position="1"/>
        <end position="19"/>
    </location>
</feature>
<organism evidence="3 4">
    <name type="scientific">Kangiella marina</name>
    <dbReference type="NCBI Taxonomy" id="1079178"/>
    <lineage>
        <taxon>Bacteria</taxon>
        <taxon>Pseudomonadati</taxon>
        <taxon>Pseudomonadota</taxon>
        <taxon>Gammaproteobacteria</taxon>
        <taxon>Kangiellales</taxon>
        <taxon>Kangiellaceae</taxon>
        <taxon>Kangiella</taxon>
    </lineage>
</organism>
<keyword evidence="1" id="KW-0472">Membrane</keyword>
<accession>A0ABP8IFZ5</accession>
<reference evidence="4" key="1">
    <citation type="journal article" date="2019" name="Int. J. Syst. Evol. Microbiol.">
        <title>The Global Catalogue of Microorganisms (GCM) 10K type strain sequencing project: providing services to taxonomists for standard genome sequencing and annotation.</title>
        <authorList>
            <consortium name="The Broad Institute Genomics Platform"/>
            <consortium name="The Broad Institute Genome Sequencing Center for Infectious Disease"/>
            <person name="Wu L."/>
            <person name="Ma J."/>
        </authorList>
    </citation>
    <scope>NUCLEOTIDE SEQUENCE [LARGE SCALE GENOMIC DNA]</scope>
    <source>
        <strain evidence="4">JCM 17728</strain>
    </source>
</reference>
<keyword evidence="4" id="KW-1185">Reference proteome</keyword>
<keyword evidence="1" id="KW-1133">Transmembrane helix</keyword>
<feature type="transmembrane region" description="Helical" evidence="1">
    <location>
        <begin position="60"/>
        <end position="81"/>
    </location>
</feature>
<dbReference type="RefSeq" id="WP_345291896.1">
    <property type="nucleotide sequence ID" value="NZ_BAABFV010000001.1"/>
</dbReference>
<gene>
    <name evidence="3" type="ORF">GCM10023151_07890</name>
</gene>
<keyword evidence="2" id="KW-0732">Signal</keyword>
<evidence type="ECO:0000256" key="1">
    <source>
        <dbReference type="SAM" id="Phobius"/>
    </source>
</evidence>
<comment type="caution">
    <text evidence="3">The sequence shown here is derived from an EMBL/GenBank/DDBJ whole genome shotgun (WGS) entry which is preliminary data.</text>
</comment>
<feature type="chain" id="PRO_5045749245" evidence="2">
    <location>
        <begin position="20"/>
        <end position="86"/>
    </location>
</feature>
<sequence>MKKLIFAGFLGLFSPLAFGAAAGKDDSWYWLLALAVVISICLSTFLVWRSKKLNTFTLKAVGFGAWFWFIIFIEVMIYGFYVGLTK</sequence>
<protein>
    <submittedName>
        <fullName evidence="3">Uncharacterized protein</fullName>
    </submittedName>
</protein>
<proteinExistence type="predicted"/>
<feature type="transmembrane region" description="Helical" evidence="1">
    <location>
        <begin position="29"/>
        <end position="48"/>
    </location>
</feature>
<dbReference type="EMBL" id="BAABFV010000001">
    <property type="protein sequence ID" value="GAA4358151.1"/>
    <property type="molecule type" value="Genomic_DNA"/>
</dbReference>